<feature type="region of interest" description="Disordered" evidence="1">
    <location>
        <begin position="43"/>
        <end position="107"/>
    </location>
</feature>
<comment type="caution">
    <text evidence="2">The sequence shown here is derived from an EMBL/GenBank/DDBJ whole genome shotgun (WGS) entry which is preliminary data.</text>
</comment>
<reference evidence="2" key="2">
    <citation type="submission" date="2021-04" db="EMBL/GenBank/DDBJ databases">
        <authorList>
            <person name="Gilroy R."/>
        </authorList>
    </citation>
    <scope>NUCLEOTIDE SEQUENCE</scope>
    <source>
        <strain evidence="2">2239</strain>
    </source>
</reference>
<name>A0A9D1V5U7_9FIRM</name>
<evidence type="ECO:0000313" key="2">
    <source>
        <dbReference type="EMBL" id="HIX06574.1"/>
    </source>
</evidence>
<proteinExistence type="predicted"/>
<dbReference type="InterPro" id="IPR010897">
    <property type="entry name" value="Spore_II_P"/>
</dbReference>
<sequence>MGAGRYAGVPDLAGSLAVAGSLLASPAAAFGAADRLFRQEALPAAQTEVEDAESPPVFTTPAPEELLPAATPAPESGEGAAQPEGENAQADPAPTPGPPPEGMGTIVSAHYQQGSGDAYIPCAAGTIKNCTSLSAAEVAEAAAGPLPFDIEVGSSEPQVLIMHTHATESYELEDLGWFDPEYTCRRTDTALNMVAVGAVIAEQLNAAGIVTLQDATLHDYPSYNGSYERSNATVRGYLEKYPSIKVVLDVHRDAIETDEGRVKAVADVNGKTAAQVMIICGADKNGNLPNFKQNLAFAAQWESAMESRFPGLTRPVLFDYRYYNQDLTTGSLLIEIGSHGNTLSEAVYSGQLVGEALAGLFTTGA</sequence>
<reference evidence="2" key="1">
    <citation type="journal article" date="2021" name="PeerJ">
        <title>Extensive microbial diversity within the chicken gut microbiome revealed by metagenomics and culture.</title>
        <authorList>
            <person name="Gilroy R."/>
            <person name="Ravi A."/>
            <person name="Getino M."/>
            <person name="Pursley I."/>
            <person name="Horton D.L."/>
            <person name="Alikhan N.F."/>
            <person name="Baker D."/>
            <person name="Gharbi K."/>
            <person name="Hall N."/>
            <person name="Watson M."/>
            <person name="Adriaenssens E.M."/>
            <person name="Foster-Nyarko E."/>
            <person name="Jarju S."/>
            <person name="Secka A."/>
            <person name="Antonio M."/>
            <person name="Oren A."/>
            <person name="Chaudhuri R.R."/>
            <person name="La Ragione R."/>
            <person name="Hildebrand F."/>
            <person name="Pallen M.J."/>
        </authorList>
    </citation>
    <scope>NUCLEOTIDE SEQUENCE</scope>
    <source>
        <strain evidence="2">2239</strain>
    </source>
</reference>
<feature type="compositionally biased region" description="Low complexity" evidence="1">
    <location>
        <begin position="59"/>
        <end position="75"/>
    </location>
</feature>
<accession>A0A9D1V5U7</accession>
<dbReference type="NCBIfam" id="TIGR02867">
    <property type="entry name" value="spore_II_P"/>
    <property type="match status" value="1"/>
</dbReference>
<organism evidence="2 3">
    <name type="scientific">Candidatus Allofournierella pullicola</name>
    <dbReference type="NCBI Taxonomy" id="2838596"/>
    <lineage>
        <taxon>Bacteria</taxon>
        <taxon>Bacillati</taxon>
        <taxon>Bacillota</taxon>
        <taxon>Clostridia</taxon>
        <taxon>Eubacteriales</taxon>
        <taxon>Oscillospiraceae</taxon>
        <taxon>Allofournierella</taxon>
    </lineage>
</organism>
<dbReference type="Pfam" id="PF07454">
    <property type="entry name" value="SpoIIP"/>
    <property type="match status" value="1"/>
</dbReference>
<gene>
    <name evidence="2" type="ORF">H9865_10850</name>
</gene>
<dbReference type="Proteomes" id="UP000824193">
    <property type="component" value="Unassembled WGS sequence"/>
</dbReference>
<protein>
    <submittedName>
        <fullName evidence="2">Stage II sporulation protein P</fullName>
    </submittedName>
</protein>
<evidence type="ECO:0000256" key="1">
    <source>
        <dbReference type="SAM" id="MobiDB-lite"/>
    </source>
</evidence>
<dbReference type="AlphaFoldDB" id="A0A9D1V5U7"/>
<evidence type="ECO:0000313" key="3">
    <source>
        <dbReference type="Proteomes" id="UP000824193"/>
    </source>
</evidence>
<dbReference type="EMBL" id="DXFW01000037">
    <property type="protein sequence ID" value="HIX06574.1"/>
    <property type="molecule type" value="Genomic_DNA"/>
</dbReference>